<name>A0ABW0YKU1_9BACI</name>
<gene>
    <name evidence="1" type="ORF">ACFPU1_01010</name>
</gene>
<organism evidence="1 2">
    <name type="scientific">Thalassorhabdus alkalitolerans</name>
    <dbReference type="NCBI Taxonomy" id="2282697"/>
    <lineage>
        <taxon>Bacteria</taxon>
        <taxon>Bacillati</taxon>
        <taxon>Bacillota</taxon>
        <taxon>Bacilli</taxon>
        <taxon>Bacillales</taxon>
        <taxon>Bacillaceae</taxon>
        <taxon>Thalassorhabdus</taxon>
    </lineage>
</organism>
<keyword evidence="2" id="KW-1185">Reference proteome</keyword>
<comment type="caution">
    <text evidence="1">The sequence shown here is derived from an EMBL/GenBank/DDBJ whole genome shotgun (WGS) entry which is preliminary data.</text>
</comment>
<evidence type="ECO:0000313" key="2">
    <source>
        <dbReference type="Proteomes" id="UP001596142"/>
    </source>
</evidence>
<proteinExistence type="predicted"/>
<dbReference type="InterPro" id="IPR010461">
    <property type="entry name" value="ComK"/>
</dbReference>
<dbReference type="EMBL" id="JBHSOZ010000002">
    <property type="protein sequence ID" value="MFC5711352.1"/>
    <property type="molecule type" value="Genomic_DNA"/>
</dbReference>
<evidence type="ECO:0000313" key="1">
    <source>
        <dbReference type="EMBL" id="MFC5711352.1"/>
    </source>
</evidence>
<accession>A0ABW0YKU1</accession>
<dbReference type="Pfam" id="PF06338">
    <property type="entry name" value="ComK"/>
    <property type="match status" value="1"/>
</dbReference>
<reference evidence="2" key="1">
    <citation type="journal article" date="2019" name="Int. J. Syst. Evol. Microbiol.">
        <title>The Global Catalogue of Microorganisms (GCM) 10K type strain sequencing project: providing services to taxonomists for standard genome sequencing and annotation.</title>
        <authorList>
            <consortium name="The Broad Institute Genomics Platform"/>
            <consortium name="The Broad Institute Genome Sequencing Center for Infectious Disease"/>
            <person name="Wu L."/>
            <person name="Ma J."/>
        </authorList>
    </citation>
    <scope>NUCLEOTIDE SEQUENCE [LARGE SCALE GENOMIC DNA]</scope>
    <source>
        <strain evidence="2">CECT 7184</strain>
    </source>
</reference>
<sequence length="162" mass="18426">MEQHVVENYIVNKDTLALVPYFKGEAKTLIYEKGKKPILAKKTPLKILDDACIAGGASLEGRNKAVRERTNIQKKRPVPVNLDHMIYAFPVMSYLATDNEWVFIHHLIGFEHAIPSKDKGNTVLTFSDQQKLTVRASKYSIKQQMQRTHTCIVEFNPKNDAS</sequence>
<dbReference type="RefSeq" id="WP_385937447.1">
    <property type="nucleotide sequence ID" value="NZ_JBHSOZ010000002.1"/>
</dbReference>
<dbReference type="Proteomes" id="UP001596142">
    <property type="component" value="Unassembled WGS sequence"/>
</dbReference>
<protein>
    <submittedName>
        <fullName evidence="1">Competence protein ComK</fullName>
    </submittedName>
</protein>